<evidence type="ECO:0008006" key="6">
    <source>
        <dbReference type="Google" id="ProtNLM"/>
    </source>
</evidence>
<accession>A0ABY7B8T9</accession>
<evidence type="ECO:0000256" key="2">
    <source>
        <dbReference type="SAM" id="Phobius"/>
    </source>
</evidence>
<feature type="region of interest" description="Disordered" evidence="1">
    <location>
        <begin position="328"/>
        <end position="386"/>
    </location>
</feature>
<keyword evidence="3" id="KW-0732">Signal</keyword>
<proteinExistence type="predicted"/>
<evidence type="ECO:0000313" key="5">
    <source>
        <dbReference type="Proteomes" id="UP001163203"/>
    </source>
</evidence>
<evidence type="ECO:0000256" key="1">
    <source>
        <dbReference type="SAM" id="MobiDB-lite"/>
    </source>
</evidence>
<feature type="chain" id="PRO_5046015473" description="Secreted protein" evidence="3">
    <location>
        <begin position="31"/>
        <end position="805"/>
    </location>
</feature>
<organism evidence="4 5">
    <name type="scientific">Amycolatopsis cynarae</name>
    <dbReference type="NCBI Taxonomy" id="2995223"/>
    <lineage>
        <taxon>Bacteria</taxon>
        <taxon>Bacillati</taxon>
        <taxon>Actinomycetota</taxon>
        <taxon>Actinomycetes</taxon>
        <taxon>Pseudonocardiales</taxon>
        <taxon>Pseudonocardiaceae</taxon>
        <taxon>Amycolatopsis</taxon>
    </lineage>
</organism>
<name>A0ABY7B8T9_9PSEU</name>
<dbReference type="EMBL" id="CP113836">
    <property type="protein sequence ID" value="WAL67824.1"/>
    <property type="molecule type" value="Genomic_DNA"/>
</dbReference>
<sequence>MSPIRSRIRLWAVAAVIGLLAMLVAAPAAAAPPAVPPGAVVGSGDEWTIQTQGVYEYEDHSALLHVPMPTQADLNRIATDPAAEKDGTWQHMYAAWGRYLQKQPGWTVWRAKYAEVVLGDAKALDNIPEPSDALMAQVGPVKDAAGNFTYPFKSTFYMLARWKEFKTYPSQWPAWRAQYVTIKNNDRRGGTALDKYGFESAYREQAINADPTLSQGDWKYGKQLSPELKKQLASKLHIVDRPLDAVDLTKLKMILEFKSGDSIEGNAGRKQLQDLIQIAKATGCRLYYVFGKMPGDKSIAMIREEAKAAGIQVPVVYWPALAQPIMPANWEGRSPPDEDGGGVTAPPPSGPSGGPAGGAAPLAGPGQVPADSPLADAIATAPNSDGEAVTQGVANQWFAAQDPNSGVDDSAYSQPNLGGVDFSTLQLRYVSDTYHNGSGVQYAFKADASPTGEQSFGGQAAAQLASDSFFTWLELSPDKFWVNLNPDEPDRIIDSQFGTTDAGRVLLQADLQMKKTVAKLIHPDTPAGKQFWDAMQGDSPCLQMRNWIVPDTATVRDNGDELYILDTPLRVETESDYIKAPGVGADCGQQDRATTQHNEQVYKTTILPQVQDAVNHAPEYADLRRVYASRVAAEWFRQRSATKHTAYSDLIGKGDISRWRSREPWTPRQVFDQYVQSYKNGEFTITHTTTEGNTVYTNTYVYGGVDFSRLNENKVSAAAFTKDHPDLAGAVGGALYKPVQAGGDLWFGGMTSSKPPVEAFAKPSPATSNPLLYPLVALPLAGWLVAGAWLLSRRRRTTATDRSAA</sequence>
<dbReference type="Proteomes" id="UP001163203">
    <property type="component" value="Chromosome"/>
</dbReference>
<evidence type="ECO:0000256" key="3">
    <source>
        <dbReference type="SAM" id="SignalP"/>
    </source>
</evidence>
<reference evidence="4" key="1">
    <citation type="submission" date="2022-11" db="EMBL/GenBank/DDBJ databases">
        <authorList>
            <person name="Mo P."/>
        </authorList>
    </citation>
    <scope>NUCLEOTIDE SEQUENCE</scope>
    <source>
        <strain evidence="4">HUAS 11-8</strain>
    </source>
</reference>
<gene>
    <name evidence="4" type="ORF">ORV05_08650</name>
</gene>
<evidence type="ECO:0000313" key="4">
    <source>
        <dbReference type="EMBL" id="WAL67824.1"/>
    </source>
</evidence>
<protein>
    <recommendedName>
        <fullName evidence="6">Secreted protein</fullName>
    </recommendedName>
</protein>
<keyword evidence="2" id="KW-0472">Membrane</keyword>
<keyword evidence="2" id="KW-0812">Transmembrane</keyword>
<feature type="signal peptide" evidence="3">
    <location>
        <begin position="1"/>
        <end position="30"/>
    </location>
</feature>
<feature type="compositionally biased region" description="Low complexity" evidence="1">
    <location>
        <begin position="358"/>
        <end position="370"/>
    </location>
</feature>
<dbReference type="RefSeq" id="WP_268757919.1">
    <property type="nucleotide sequence ID" value="NZ_CP113836.1"/>
</dbReference>
<feature type="transmembrane region" description="Helical" evidence="2">
    <location>
        <begin position="771"/>
        <end position="792"/>
    </location>
</feature>
<keyword evidence="5" id="KW-1185">Reference proteome</keyword>
<keyword evidence="2" id="KW-1133">Transmembrane helix</keyword>